<keyword evidence="5" id="KW-1185">Reference proteome</keyword>
<dbReference type="STRING" id="7238.B4IKI4"/>
<dbReference type="InterPro" id="IPR052728">
    <property type="entry name" value="O2_lipid_transport_reg"/>
</dbReference>
<dbReference type="SMART" id="SM00703">
    <property type="entry name" value="NRF"/>
    <property type="match status" value="1"/>
</dbReference>
<keyword evidence="1" id="KW-1133">Transmembrane helix</keyword>
<name>B4IKI4_DROSE</name>
<proteinExistence type="predicted"/>
<feature type="chain" id="PRO_5002810807" evidence="2">
    <location>
        <begin position="19"/>
        <end position="348"/>
    </location>
</feature>
<dbReference type="PANTHER" id="PTHR11161:SF0">
    <property type="entry name" value="O-ACYLTRANSFERASE LIKE PROTEIN"/>
    <property type="match status" value="1"/>
</dbReference>
<feature type="signal peptide" evidence="2">
    <location>
        <begin position="1"/>
        <end position="18"/>
    </location>
</feature>
<evidence type="ECO:0000313" key="5">
    <source>
        <dbReference type="Proteomes" id="UP000001292"/>
    </source>
</evidence>
<dbReference type="PhylomeDB" id="B4IKI4"/>
<evidence type="ECO:0000313" key="4">
    <source>
        <dbReference type="EMBL" id="EDW51588.1"/>
    </source>
</evidence>
<protein>
    <submittedName>
        <fullName evidence="4">GM15079</fullName>
    </submittedName>
</protein>
<reference evidence="4 5" key="1">
    <citation type="journal article" date="2007" name="Nature">
        <title>Evolution of genes and genomes on the Drosophila phylogeny.</title>
        <authorList>
            <consortium name="Drosophila 12 Genomes Consortium"/>
            <person name="Clark A.G."/>
            <person name="Eisen M.B."/>
            <person name="Smith D.R."/>
            <person name="Bergman C.M."/>
            <person name="Oliver B."/>
            <person name="Markow T.A."/>
            <person name="Kaufman T.C."/>
            <person name="Kellis M."/>
            <person name="Gelbart W."/>
            <person name="Iyer V.N."/>
            <person name="Pollard D.A."/>
            <person name="Sackton T.B."/>
            <person name="Larracuente A.M."/>
            <person name="Singh N.D."/>
            <person name="Abad J.P."/>
            <person name="Abt D.N."/>
            <person name="Adryan B."/>
            <person name="Aguade M."/>
            <person name="Akashi H."/>
            <person name="Anderson W.W."/>
            <person name="Aquadro C.F."/>
            <person name="Ardell D.H."/>
            <person name="Arguello R."/>
            <person name="Artieri C.G."/>
            <person name="Barbash D.A."/>
            <person name="Barker D."/>
            <person name="Barsanti P."/>
            <person name="Batterham P."/>
            <person name="Batzoglou S."/>
            <person name="Begun D."/>
            <person name="Bhutkar A."/>
            <person name="Blanco E."/>
            <person name="Bosak S.A."/>
            <person name="Bradley R.K."/>
            <person name="Brand A.D."/>
            <person name="Brent M.R."/>
            <person name="Brooks A.N."/>
            <person name="Brown R.H."/>
            <person name="Butlin R.K."/>
            <person name="Caggese C."/>
            <person name="Calvi B.R."/>
            <person name="Bernardo de Carvalho A."/>
            <person name="Caspi A."/>
            <person name="Castrezana S."/>
            <person name="Celniker S.E."/>
            <person name="Chang J.L."/>
            <person name="Chapple C."/>
            <person name="Chatterji S."/>
            <person name="Chinwalla A."/>
            <person name="Civetta A."/>
            <person name="Clifton S.W."/>
            <person name="Comeron J.M."/>
            <person name="Costello J.C."/>
            <person name="Coyne J.A."/>
            <person name="Daub J."/>
            <person name="David R.G."/>
            <person name="Delcher A.L."/>
            <person name="Delehaunty K."/>
            <person name="Do C.B."/>
            <person name="Ebling H."/>
            <person name="Edwards K."/>
            <person name="Eickbush T."/>
            <person name="Evans J.D."/>
            <person name="Filipski A."/>
            <person name="Findeiss S."/>
            <person name="Freyhult E."/>
            <person name="Fulton L."/>
            <person name="Fulton R."/>
            <person name="Garcia A.C."/>
            <person name="Gardiner A."/>
            <person name="Garfield D.A."/>
            <person name="Garvin B.E."/>
            <person name="Gibson G."/>
            <person name="Gilbert D."/>
            <person name="Gnerre S."/>
            <person name="Godfrey J."/>
            <person name="Good R."/>
            <person name="Gotea V."/>
            <person name="Gravely B."/>
            <person name="Greenberg A.J."/>
            <person name="Griffiths-Jones S."/>
            <person name="Gross S."/>
            <person name="Guigo R."/>
            <person name="Gustafson E.A."/>
            <person name="Haerty W."/>
            <person name="Hahn M.W."/>
            <person name="Halligan D.L."/>
            <person name="Halpern A.L."/>
            <person name="Halter G.M."/>
            <person name="Han M.V."/>
            <person name="Heger A."/>
            <person name="Hillier L."/>
            <person name="Hinrichs A.S."/>
            <person name="Holmes I."/>
            <person name="Hoskins R.A."/>
            <person name="Hubisz M.J."/>
            <person name="Hultmark D."/>
            <person name="Huntley M.A."/>
            <person name="Jaffe D.B."/>
            <person name="Jagadeeshan S."/>
            <person name="Jeck W.R."/>
            <person name="Johnson J."/>
            <person name="Jones C.D."/>
            <person name="Jordan W.C."/>
            <person name="Karpen G.H."/>
            <person name="Kataoka E."/>
            <person name="Keightley P.D."/>
            <person name="Kheradpour P."/>
            <person name="Kirkness E.F."/>
            <person name="Koerich L.B."/>
            <person name="Kristiansen K."/>
            <person name="Kudrna D."/>
            <person name="Kulathinal R.J."/>
            <person name="Kumar S."/>
            <person name="Kwok R."/>
            <person name="Lander E."/>
            <person name="Langley C.H."/>
            <person name="Lapoint R."/>
            <person name="Lazzaro B.P."/>
            <person name="Lee S.J."/>
            <person name="Levesque L."/>
            <person name="Li R."/>
            <person name="Lin C.F."/>
            <person name="Lin M.F."/>
            <person name="Lindblad-Toh K."/>
            <person name="Llopart A."/>
            <person name="Long M."/>
            <person name="Low L."/>
            <person name="Lozovsky E."/>
            <person name="Lu J."/>
            <person name="Luo M."/>
            <person name="Machado C.A."/>
            <person name="Makalowski W."/>
            <person name="Marzo M."/>
            <person name="Matsuda M."/>
            <person name="Matzkin L."/>
            <person name="McAllister B."/>
            <person name="McBride C.S."/>
            <person name="McKernan B."/>
            <person name="McKernan K."/>
            <person name="Mendez-Lago M."/>
            <person name="Minx P."/>
            <person name="Mollenhauer M.U."/>
            <person name="Montooth K."/>
            <person name="Mount S.M."/>
            <person name="Mu X."/>
            <person name="Myers E."/>
            <person name="Negre B."/>
            <person name="Newfeld S."/>
            <person name="Nielsen R."/>
            <person name="Noor M.A."/>
            <person name="O'Grady P."/>
            <person name="Pachter L."/>
            <person name="Papaceit M."/>
            <person name="Parisi M.J."/>
            <person name="Parisi M."/>
            <person name="Parts L."/>
            <person name="Pedersen J.S."/>
            <person name="Pesole G."/>
            <person name="Phillippy A.M."/>
            <person name="Ponting C.P."/>
            <person name="Pop M."/>
            <person name="Porcelli D."/>
            <person name="Powell J.R."/>
            <person name="Prohaska S."/>
            <person name="Pruitt K."/>
            <person name="Puig M."/>
            <person name="Quesneville H."/>
            <person name="Ram K.R."/>
            <person name="Rand D."/>
            <person name="Rasmussen M.D."/>
            <person name="Reed L.K."/>
            <person name="Reenan R."/>
            <person name="Reily A."/>
            <person name="Remington K.A."/>
            <person name="Rieger T.T."/>
            <person name="Ritchie M.G."/>
            <person name="Robin C."/>
            <person name="Rogers Y.H."/>
            <person name="Rohde C."/>
            <person name="Rozas J."/>
            <person name="Rubenfield M.J."/>
            <person name="Ruiz A."/>
            <person name="Russo S."/>
            <person name="Salzberg S.L."/>
            <person name="Sanchez-Gracia A."/>
            <person name="Saranga D.J."/>
            <person name="Sato H."/>
            <person name="Schaeffer S.W."/>
            <person name="Schatz M.C."/>
            <person name="Schlenke T."/>
            <person name="Schwartz R."/>
            <person name="Segarra C."/>
            <person name="Singh R.S."/>
            <person name="Sirot L."/>
            <person name="Sirota M."/>
            <person name="Sisneros N.B."/>
            <person name="Smith C.D."/>
            <person name="Smith T.F."/>
            <person name="Spieth J."/>
            <person name="Stage D.E."/>
            <person name="Stark A."/>
            <person name="Stephan W."/>
            <person name="Strausberg R.L."/>
            <person name="Strempel S."/>
            <person name="Sturgill D."/>
            <person name="Sutton G."/>
            <person name="Sutton G.G."/>
            <person name="Tao W."/>
            <person name="Teichmann S."/>
            <person name="Tobari Y.N."/>
            <person name="Tomimura Y."/>
            <person name="Tsolas J.M."/>
            <person name="Valente V.L."/>
            <person name="Venter E."/>
            <person name="Venter J.C."/>
            <person name="Vicario S."/>
            <person name="Vieira F.G."/>
            <person name="Vilella A.J."/>
            <person name="Villasante A."/>
            <person name="Walenz B."/>
            <person name="Wang J."/>
            <person name="Wasserman M."/>
            <person name="Watts T."/>
            <person name="Wilson D."/>
            <person name="Wilson R.K."/>
            <person name="Wing R.A."/>
            <person name="Wolfner M.F."/>
            <person name="Wong A."/>
            <person name="Wong G.K."/>
            <person name="Wu C.I."/>
            <person name="Wu G."/>
            <person name="Yamamoto D."/>
            <person name="Yang H.P."/>
            <person name="Yang S.P."/>
            <person name="Yorke J.A."/>
            <person name="Yoshida K."/>
            <person name="Zdobnov E."/>
            <person name="Zhang P."/>
            <person name="Zhang Y."/>
            <person name="Zimin A.V."/>
            <person name="Baldwin J."/>
            <person name="Abdouelleil A."/>
            <person name="Abdulkadir J."/>
            <person name="Abebe A."/>
            <person name="Abera B."/>
            <person name="Abreu J."/>
            <person name="Acer S.C."/>
            <person name="Aftuck L."/>
            <person name="Alexander A."/>
            <person name="An P."/>
            <person name="Anderson E."/>
            <person name="Anderson S."/>
            <person name="Arachi H."/>
            <person name="Azer M."/>
            <person name="Bachantsang P."/>
            <person name="Barry A."/>
            <person name="Bayul T."/>
            <person name="Berlin A."/>
            <person name="Bessette D."/>
            <person name="Bloom T."/>
            <person name="Blye J."/>
            <person name="Boguslavskiy L."/>
            <person name="Bonnet C."/>
            <person name="Boukhgalter B."/>
            <person name="Bourzgui I."/>
            <person name="Brown A."/>
            <person name="Cahill P."/>
            <person name="Channer S."/>
            <person name="Cheshatsang Y."/>
            <person name="Chuda L."/>
            <person name="Citroen M."/>
            <person name="Collymore A."/>
            <person name="Cooke P."/>
            <person name="Costello M."/>
            <person name="D'Aco K."/>
            <person name="Daza R."/>
            <person name="De Haan G."/>
            <person name="DeGray S."/>
            <person name="DeMaso C."/>
            <person name="Dhargay N."/>
            <person name="Dooley K."/>
            <person name="Dooley E."/>
            <person name="Doricent M."/>
            <person name="Dorje P."/>
            <person name="Dorjee K."/>
            <person name="Dupes A."/>
            <person name="Elong R."/>
            <person name="Falk J."/>
            <person name="Farina A."/>
            <person name="Faro S."/>
            <person name="Ferguson D."/>
            <person name="Fisher S."/>
            <person name="Foley C.D."/>
            <person name="Franke A."/>
            <person name="Friedrich D."/>
            <person name="Gadbois L."/>
            <person name="Gearin G."/>
            <person name="Gearin C.R."/>
            <person name="Giannoukos G."/>
            <person name="Goode T."/>
            <person name="Graham J."/>
            <person name="Grandbois E."/>
            <person name="Grewal S."/>
            <person name="Gyaltsen K."/>
            <person name="Hafez N."/>
            <person name="Hagos B."/>
            <person name="Hall J."/>
            <person name="Henson C."/>
            <person name="Hollinger A."/>
            <person name="Honan T."/>
            <person name="Huard M.D."/>
            <person name="Hughes L."/>
            <person name="Hurhula B."/>
            <person name="Husby M.E."/>
            <person name="Kamat A."/>
            <person name="Kanga B."/>
            <person name="Kashin S."/>
            <person name="Khazanovich D."/>
            <person name="Kisner P."/>
            <person name="Lance K."/>
            <person name="Lara M."/>
            <person name="Lee W."/>
            <person name="Lennon N."/>
            <person name="Letendre F."/>
            <person name="LeVine R."/>
            <person name="Lipovsky A."/>
            <person name="Liu X."/>
            <person name="Liu J."/>
            <person name="Liu S."/>
            <person name="Lokyitsang T."/>
            <person name="Lokyitsang Y."/>
            <person name="Lubonja R."/>
            <person name="Lui A."/>
            <person name="MacDonald P."/>
            <person name="Magnisalis V."/>
            <person name="Maru K."/>
            <person name="Matthews C."/>
            <person name="McCusker W."/>
            <person name="McDonough S."/>
            <person name="Mehta T."/>
            <person name="Meldrim J."/>
            <person name="Meneus L."/>
            <person name="Mihai O."/>
            <person name="Mihalev A."/>
            <person name="Mihova T."/>
            <person name="Mittelman R."/>
            <person name="Mlenga V."/>
            <person name="Montmayeur A."/>
            <person name="Mulrain L."/>
            <person name="Navidi A."/>
            <person name="Naylor J."/>
            <person name="Negash T."/>
            <person name="Nguyen T."/>
            <person name="Nguyen N."/>
            <person name="Nicol R."/>
            <person name="Norbu C."/>
            <person name="Norbu N."/>
            <person name="Novod N."/>
            <person name="O'Neill B."/>
            <person name="Osman S."/>
            <person name="Markiewicz E."/>
            <person name="Oyono O.L."/>
            <person name="Patti C."/>
            <person name="Phunkhang P."/>
            <person name="Pierre F."/>
            <person name="Priest M."/>
            <person name="Raghuraman S."/>
            <person name="Rege F."/>
            <person name="Reyes R."/>
            <person name="Rise C."/>
            <person name="Rogov P."/>
            <person name="Ross K."/>
            <person name="Ryan E."/>
            <person name="Settipalli S."/>
            <person name="Shea T."/>
            <person name="Sherpa N."/>
            <person name="Shi L."/>
            <person name="Shih D."/>
            <person name="Sparrow T."/>
            <person name="Spaulding J."/>
            <person name="Stalker J."/>
            <person name="Stange-Thomann N."/>
            <person name="Stavropoulos S."/>
            <person name="Stone C."/>
            <person name="Strader C."/>
            <person name="Tesfaye S."/>
            <person name="Thomson T."/>
            <person name="Thoulutsang Y."/>
            <person name="Thoulutsang D."/>
            <person name="Topham K."/>
            <person name="Topping I."/>
            <person name="Tsamla T."/>
            <person name="Vassiliev H."/>
            <person name="Vo A."/>
            <person name="Wangchuk T."/>
            <person name="Wangdi T."/>
            <person name="Weiand M."/>
            <person name="Wilkinson J."/>
            <person name="Wilson A."/>
            <person name="Yadav S."/>
            <person name="Young G."/>
            <person name="Yu Q."/>
            <person name="Zembek L."/>
            <person name="Zhong D."/>
            <person name="Zimmer A."/>
            <person name="Zwirko Z."/>
            <person name="Jaffe D.B."/>
            <person name="Alvarez P."/>
            <person name="Brockman W."/>
            <person name="Butler J."/>
            <person name="Chin C."/>
            <person name="Gnerre S."/>
            <person name="Grabherr M."/>
            <person name="Kleber M."/>
            <person name="Mauceli E."/>
            <person name="MacCallum I."/>
        </authorList>
    </citation>
    <scope>NUCLEOTIDE SEQUENCE [LARGE SCALE GENOMIC DNA]</scope>
    <source>
        <strain evidence="5">Rob3c / Tucson 14021-0248.25</strain>
    </source>
</reference>
<evidence type="ECO:0000256" key="2">
    <source>
        <dbReference type="SAM" id="SignalP"/>
    </source>
</evidence>
<dbReference type="Proteomes" id="UP000001292">
    <property type="component" value="Unassembled WGS sequence"/>
</dbReference>
<sequence>MGKVLVITLILGLAVTSALDFGPEINPGIELDAQDYQRLNKVRHLSEQFFGHYKNVTLDDLVPEGRLPTVSDLQCYADFAQLTAGLTSGSLWAYRMIDTWGSIPAGILEGHLKDLGHYDECIGIEQSAASGSTILGKYCLASLPLQQMLGNVGRMMNVQTAVCFPASCSATNMDTLLRRVLKQLVGLELNANQNLVSKNSCKTSERDAYDGGAIAAIVILSVFGAAVIISTFYDYFLCEDQKKLPAVLKVFSARANSRSLFRITTKPNPNVIECLHGLRGMSLIWVCFGHDYIIAITSPNINLYDVYTWAKTPFKEVIQDGVFAVDSFFFISGLLVPMVALRSMENLA</sequence>
<accession>B4IKI4</accession>
<dbReference type="InterPro" id="IPR006621">
    <property type="entry name" value="Nose-resist-to-fluoxetine_N"/>
</dbReference>
<evidence type="ECO:0000259" key="3">
    <source>
        <dbReference type="SMART" id="SM00703"/>
    </source>
</evidence>
<evidence type="ECO:0000256" key="1">
    <source>
        <dbReference type="SAM" id="Phobius"/>
    </source>
</evidence>
<keyword evidence="1" id="KW-0812">Transmembrane</keyword>
<gene>
    <name evidence="4" type="primary">Dsec\GM15079</name>
    <name evidence="4" type="ORF">Dsec_GM15079</name>
</gene>
<keyword evidence="2" id="KW-0732">Signal</keyword>
<keyword evidence="1" id="KW-0472">Membrane</keyword>
<feature type="domain" description="Nose resistant-to-fluoxetine protein N-terminal" evidence="3">
    <location>
        <begin position="72"/>
        <end position="203"/>
    </location>
</feature>
<dbReference type="PANTHER" id="PTHR11161">
    <property type="entry name" value="O-ACYLTRANSFERASE"/>
    <property type="match status" value="1"/>
</dbReference>
<dbReference type="OMA" id="TEWIMEA"/>
<organism evidence="5">
    <name type="scientific">Drosophila sechellia</name>
    <name type="common">Fruit fly</name>
    <dbReference type="NCBI Taxonomy" id="7238"/>
    <lineage>
        <taxon>Eukaryota</taxon>
        <taxon>Metazoa</taxon>
        <taxon>Ecdysozoa</taxon>
        <taxon>Arthropoda</taxon>
        <taxon>Hexapoda</taxon>
        <taxon>Insecta</taxon>
        <taxon>Pterygota</taxon>
        <taxon>Neoptera</taxon>
        <taxon>Endopterygota</taxon>
        <taxon>Diptera</taxon>
        <taxon>Brachycera</taxon>
        <taxon>Muscomorpha</taxon>
        <taxon>Ephydroidea</taxon>
        <taxon>Drosophilidae</taxon>
        <taxon>Drosophila</taxon>
        <taxon>Sophophora</taxon>
    </lineage>
</organism>
<dbReference type="Pfam" id="PF20146">
    <property type="entry name" value="NRF"/>
    <property type="match status" value="1"/>
</dbReference>
<feature type="transmembrane region" description="Helical" evidence="1">
    <location>
        <begin position="321"/>
        <end position="341"/>
    </location>
</feature>
<dbReference type="HOGENOM" id="CLU_777498_0_0_1"/>
<dbReference type="AlphaFoldDB" id="B4IKI4"/>
<dbReference type="EMBL" id="CH480853">
    <property type="protein sequence ID" value="EDW51588.1"/>
    <property type="molecule type" value="Genomic_DNA"/>
</dbReference>
<feature type="transmembrane region" description="Helical" evidence="1">
    <location>
        <begin position="211"/>
        <end position="233"/>
    </location>
</feature>